<comment type="caution">
    <text evidence="1">The sequence shown here is derived from an EMBL/GenBank/DDBJ whole genome shotgun (WGS) entry which is preliminary data.</text>
</comment>
<name>A0A1C7ZDW5_PSESX</name>
<dbReference type="Proteomes" id="UP000093104">
    <property type="component" value="Unassembled WGS sequence"/>
</dbReference>
<proteinExistence type="predicted"/>
<reference evidence="1 2" key="1">
    <citation type="submission" date="2015-07" db="EMBL/GenBank/DDBJ databases">
        <title>Draft genome sequence of a diazotrophic, plant growth-promoting rhizobacterium of the Pseudomonas syringae complex.</title>
        <authorList>
            <person name="Patten C.L."/>
            <person name="Jeong H."/>
        </authorList>
    </citation>
    <scope>NUCLEOTIDE SEQUENCE [LARGE SCALE GENOMIC DNA]</scope>
    <source>
        <strain evidence="1 2">GR12-2</strain>
    </source>
</reference>
<evidence type="ECO:0000313" key="1">
    <source>
        <dbReference type="EMBL" id="OCR26545.1"/>
    </source>
</evidence>
<gene>
    <name evidence="1" type="ORF">AFK24_03175</name>
</gene>
<dbReference type="AlphaFoldDB" id="A0A1C7ZDW5"/>
<protein>
    <submittedName>
        <fullName evidence="1">Uncharacterized protein</fullName>
    </submittedName>
</protein>
<dbReference type="OrthoDB" id="6901203at2"/>
<dbReference type="RefSeq" id="WP_065831853.1">
    <property type="nucleotide sequence ID" value="NZ_LGSI01000012.1"/>
</dbReference>
<accession>A0A1C7ZDW5</accession>
<dbReference type="EMBL" id="LGSI01000012">
    <property type="protein sequence ID" value="OCR26545.1"/>
    <property type="molecule type" value="Genomic_DNA"/>
</dbReference>
<sequence>MKIIAVCLVGLFLVLTVGYYDVSQEDAPNTTVFFWKKVPTFKVKFINIATEHWGADWALTDENRQSVVDYCKYRLGVETRLDHPDDVKKCTKR</sequence>
<evidence type="ECO:0000313" key="2">
    <source>
        <dbReference type="Proteomes" id="UP000093104"/>
    </source>
</evidence>
<organism evidence="1 2">
    <name type="scientific">Pseudomonas syringae</name>
    <dbReference type="NCBI Taxonomy" id="317"/>
    <lineage>
        <taxon>Bacteria</taxon>
        <taxon>Pseudomonadati</taxon>
        <taxon>Pseudomonadota</taxon>
        <taxon>Gammaproteobacteria</taxon>
        <taxon>Pseudomonadales</taxon>
        <taxon>Pseudomonadaceae</taxon>
        <taxon>Pseudomonas</taxon>
    </lineage>
</organism>